<dbReference type="OrthoDB" id="7794186at2"/>
<feature type="signal peptide" evidence="1">
    <location>
        <begin position="1"/>
        <end position="25"/>
    </location>
</feature>
<evidence type="ECO:0000256" key="1">
    <source>
        <dbReference type="SAM" id="SignalP"/>
    </source>
</evidence>
<gene>
    <name evidence="2" type="ORF">AZI86_16445</name>
</gene>
<dbReference type="RefSeq" id="WP_061836382.1">
    <property type="nucleotide sequence ID" value="NZ_LUKE01000005.1"/>
</dbReference>
<accession>A0A150WH47</accession>
<dbReference type="EMBL" id="LUKE01000005">
    <property type="protein sequence ID" value="KYG62421.1"/>
    <property type="molecule type" value="Genomic_DNA"/>
</dbReference>
<sequence length="333" mass="34531">MSRYAMKLSLSLSIMGVLLLGYTNCSNPKVDDSGSSPYSSMSDSEANKLQIAPSAKTIGLGESLQLAVTGGTKPYRFSLSSGGGSIDPNTGVYVAASIDSDAVINVEDITGKIGQAVIKVSVNSSSSMTLGYTPTGAVKVNSELTLSAAGGVAPYSYFMYSGVGTISGNKFYATSFGTAVIGVRDSAQKISTFTINVGSEVTIVTAPIYLLYNSSAKQYLYSKTTTEGTGSGYVLQSSSPTFKVLNGAYLASASLLRCYVASNGGRYLTTAANCGANTTEGSLGYVWTYSASNSVPLYNCFKTSTGTYLVSTSTATCINNGFNVQSTIGWVPL</sequence>
<feature type="chain" id="PRO_5007572915" evidence="1">
    <location>
        <begin position="26"/>
        <end position="333"/>
    </location>
</feature>
<reference evidence="2 3" key="1">
    <citation type="submission" date="2016-03" db="EMBL/GenBank/DDBJ databases">
        <authorList>
            <person name="Ploux O."/>
        </authorList>
    </citation>
    <scope>NUCLEOTIDE SEQUENCE [LARGE SCALE GENOMIC DNA]</scope>
    <source>
        <strain evidence="2 3">R0</strain>
    </source>
</reference>
<dbReference type="Proteomes" id="UP000075320">
    <property type="component" value="Unassembled WGS sequence"/>
</dbReference>
<keyword evidence="3" id="KW-1185">Reference proteome</keyword>
<comment type="caution">
    <text evidence="2">The sequence shown here is derived from an EMBL/GenBank/DDBJ whole genome shotgun (WGS) entry which is preliminary data.</text>
</comment>
<dbReference type="AlphaFoldDB" id="A0A150WH47"/>
<evidence type="ECO:0000313" key="2">
    <source>
        <dbReference type="EMBL" id="KYG62421.1"/>
    </source>
</evidence>
<keyword evidence="1" id="KW-0732">Signal</keyword>
<evidence type="ECO:0000313" key="3">
    <source>
        <dbReference type="Proteomes" id="UP000075320"/>
    </source>
</evidence>
<name>A0A150WH47_BDEBC</name>
<protein>
    <submittedName>
        <fullName evidence="2">Uncharacterized protein</fullName>
    </submittedName>
</protein>
<proteinExistence type="predicted"/>
<organism evidence="2 3">
    <name type="scientific">Bdellovibrio bacteriovorus</name>
    <dbReference type="NCBI Taxonomy" id="959"/>
    <lineage>
        <taxon>Bacteria</taxon>
        <taxon>Pseudomonadati</taxon>
        <taxon>Bdellovibrionota</taxon>
        <taxon>Bdellovibrionia</taxon>
        <taxon>Bdellovibrionales</taxon>
        <taxon>Pseudobdellovibrionaceae</taxon>
        <taxon>Bdellovibrio</taxon>
    </lineage>
</organism>